<dbReference type="InterPro" id="IPR018114">
    <property type="entry name" value="TRYPSIN_HIS"/>
</dbReference>
<evidence type="ECO:0000313" key="9">
    <source>
        <dbReference type="EMBL" id="KAJ8942822.1"/>
    </source>
</evidence>
<keyword evidence="4 7" id="KW-0378">Hydrolase</keyword>
<dbReference type="InterPro" id="IPR050430">
    <property type="entry name" value="Peptidase_S1"/>
</dbReference>
<keyword evidence="3 7" id="KW-0645">Protease</keyword>
<dbReference type="FunFam" id="2.40.10.10:FF:000166">
    <property type="entry name" value="Trypsin"/>
    <property type="match status" value="1"/>
</dbReference>
<comment type="subcellular location">
    <subcellularLocation>
        <location evidence="1">Secreted</location>
        <location evidence="1">Extracellular space</location>
    </subcellularLocation>
</comment>
<organism evidence="9 10">
    <name type="scientific">Aromia moschata</name>
    <dbReference type="NCBI Taxonomy" id="1265417"/>
    <lineage>
        <taxon>Eukaryota</taxon>
        <taxon>Metazoa</taxon>
        <taxon>Ecdysozoa</taxon>
        <taxon>Arthropoda</taxon>
        <taxon>Hexapoda</taxon>
        <taxon>Insecta</taxon>
        <taxon>Pterygota</taxon>
        <taxon>Neoptera</taxon>
        <taxon>Endopterygota</taxon>
        <taxon>Coleoptera</taxon>
        <taxon>Polyphaga</taxon>
        <taxon>Cucujiformia</taxon>
        <taxon>Chrysomeloidea</taxon>
        <taxon>Cerambycidae</taxon>
        <taxon>Cerambycinae</taxon>
        <taxon>Callichromatini</taxon>
        <taxon>Aromia</taxon>
    </lineage>
</organism>
<evidence type="ECO:0000256" key="6">
    <source>
        <dbReference type="ARBA" id="ARBA00023157"/>
    </source>
</evidence>
<feature type="domain" description="Peptidase S1" evidence="8">
    <location>
        <begin position="184"/>
        <end position="423"/>
    </location>
</feature>
<dbReference type="EMBL" id="JAPWTK010000312">
    <property type="protein sequence ID" value="KAJ8942822.1"/>
    <property type="molecule type" value="Genomic_DNA"/>
</dbReference>
<dbReference type="InterPro" id="IPR001254">
    <property type="entry name" value="Trypsin_dom"/>
</dbReference>
<dbReference type="InterPro" id="IPR001314">
    <property type="entry name" value="Peptidase_S1A"/>
</dbReference>
<dbReference type="SMART" id="SM00020">
    <property type="entry name" value="Tryp_SPc"/>
    <property type="match status" value="5"/>
</dbReference>
<dbReference type="FunFam" id="2.40.10.10:FF:000036">
    <property type="entry name" value="Trypsin beta"/>
    <property type="match status" value="2"/>
</dbReference>
<dbReference type="PANTHER" id="PTHR24276">
    <property type="entry name" value="POLYSERASE-RELATED"/>
    <property type="match status" value="1"/>
</dbReference>
<dbReference type="InterPro" id="IPR009003">
    <property type="entry name" value="Peptidase_S1_PA"/>
</dbReference>
<dbReference type="FunFam" id="2.40.10.10:FF:000068">
    <property type="entry name" value="transmembrane protease serine 2"/>
    <property type="match status" value="2"/>
</dbReference>
<dbReference type="PRINTS" id="PR00722">
    <property type="entry name" value="CHYMOTRYPSIN"/>
</dbReference>
<dbReference type="InterPro" id="IPR043504">
    <property type="entry name" value="Peptidase_S1_PA_chymotrypsin"/>
</dbReference>
<dbReference type="SUPFAM" id="SSF50494">
    <property type="entry name" value="Trypsin-like serine proteases"/>
    <property type="match status" value="5"/>
</dbReference>
<dbReference type="PROSITE" id="PS00135">
    <property type="entry name" value="TRYPSIN_SER"/>
    <property type="match status" value="4"/>
</dbReference>
<feature type="domain" description="Peptidase S1" evidence="8">
    <location>
        <begin position="702"/>
        <end position="934"/>
    </location>
</feature>
<dbReference type="PROSITE" id="PS00134">
    <property type="entry name" value="TRYPSIN_HIS"/>
    <property type="match status" value="4"/>
</dbReference>
<dbReference type="Proteomes" id="UP001162162">
    <property type="component" value="Unassembled WGS sequence"/>
</dbReference>
<dbReference type="FunFam" id="2.40.10.10:FF:000034">
    <property type="entry name" value="Eupolytin"/>
    <property type="match status" value="1"/>
</dbReference>
<dbReference type="PANTHER" id="PTHR24276:SF98">
    <property type="entry name" value="FI18310P1-RELATED"/>
    <property type="match status" value="1"/>
</dbReference>
<evidence type="ECO:0000259" key="8">
    <source>
        <dbReference type="PROSITE" id="PS50240"/>
    </source>
</evidence>
<feature type="domain" description="Peptidase S1" evidence="8">
    <location>
        <begin position="939"/>
        <end position="1171"/>
    </location>
</feature>
<evidence type="ECO:0000256" key="3">
    <source>
        <dbReference type="ARBA" id="ARBA00022670"/>
    </source>
</evidence>
<keyword evidence="5 7" id="KW-0720">Serine protease</keyword>
<gene>
    <name evidence="9" type="ORF">NQ318_022836</name>
</gene>
<protein>
    <recommendedName>
        <fullName evidence="8">Peptidase S1 domain-containing protein</fullName>
    </recommendedName>
</protein>
<name>A0AAV8XX26_9CUCU</name>
<keyword evidence="6" id="KW-1015">Disulfide bond</keyword>
<dbReference type="Pfam" id="PF00089">
    <property type="entry name" value="Trypsin"/>
    <property type="match status" value="6"/>
</dbReference>
<proteinExistence type="inferred from homology"/>
<reference evidence="9" key="1">
    <citation type="journal article" date="2023" name="Insect Mol. Biol.">
        <title>Genome sequencing provides insights into the evolution of gene families encoding plant cell wall-degrading enzymes in longhorned beetles.</title>
        <authorList>
            <person name="Shin N.R."/>
            <person name="Okamura Y."/>
            <person name="Kirsch R."/>
            <person name="Pauchet Y."/>
        </authorList>
    </citation>
    <scope>NUCLEOTIDE SEQUENCE</scope>
    <source>
        <strain evidence="9">AMC_N1</strain>
    </source>
</reference>
<evidence type="ECO:0000256" key="5">
    <source>
        <dbReference type="ARBA" id="ARBA00022825"/>
    </source>
</evidence>
<dbReference type="Gene3D" id="2.40.10.10">
    <property type="entry name" value="Trypsin-like serine proteases"/>
    <property type="match status" value="10"/>
</dbReference>
<feature type="domain" description="Peptidase S1" evidence="8">
    <location>
        <begin position="463"/>
        <end position="685"/>
    </location>
</feature>
<evidence type="ECO:0000256" key="1">
    <source>
        <dbReference type="ARBA" id="ARBA00004239"/>
    </source>
</evidence>
<keyword evidence="10" id="KW-1185">Reference proteome</keyword>
<comment type="similarity">
    <text evidence="2">Belongs to the peptidase S1 family.</text>
</comment>
<dbReference type="AlphaFoldDB" id="A0AAV8XX26"/>
<dbReference type="InterPro" id="IPR033116">
    <property type="entry name" value="TRYPSIN_SER"/>
</dbReference>
<evidence type="ECO:0000313" key="10">
    <source>
        <dbReference type="Proteomes" id="UP001162162"/>
    </source>
</evidence>
<feature type="domain" description="Peptidase S1" evidence="8">
    <location>
        <begin position="1"/>
        <end position="157"/>
    </location>
</feature>
<dbReference type="GO" id="GO:0004252">
    <property type="term" value="F:serine-type endopeptidase activity"/>
    <property type="evidence" value="ECO:0007669"/>
    <property type="project" value="InterPro"/>
</dbReference>
<dbReference type="PROSITE" id="PS50240">
    <property type="entry name" value="TRYPSIN_DOM"/>
    <property type="match status" value="5"/>
</dbReference>
<accession>A0AAV8XX26</accession>
<evidence type="ECO:0000256" key="4">
    <source>
        <dbReference type="ARBA" id="ARBA00022801"/>
    </source>
</evidence>
<comment type="caution">
    <text evidence="9">The sequence shown here is derived from an EMBL/GenBank/DDBJ whole genome shotgun (WGS) entry which is preliminary data.</text>
</comment>
<dbReference type="GO" id="GO:0006508">
    <property type="term" value="P:proteolysis"/>
    <property type="evidence" value="ECO:0007669"/>
    <property type="project" value="UniProtKB-KW"/>
</dbReference>
<evidence type="ECO:0000256" key="7">
    <source>
        <dbReference type="RuleBase" id="RU363034"/>
    </source>
</evidence>
<dbReference type="GO" id="GO:0005576">
    <property type="term" value="C:extracellular region"/>
    <property type="evidence" value="ECO:0007669"/>
    <property type="project" value="UniProtKB-SubCell"/>
</dbReference>
<dbReference type="CDD" id="cd00190">
    <property type="entry name" value="Tryp_SPc"/>
    <property type="match status" value="4"/>
</dbReference>
<evidence type="ECO:0000256" key="2">
    <source>
        <dbReference type="ARBA" id="ARBA00007664"/>
    </source>
</evidence>
<sequence length="1172" mass="122800">MQSIVMETRLSFCSFYLAQQPFLLPASVVQVILGAHRVTWHEATQITFTSRSITNHPSFNSRTFANDLSLVRLPESTILTAAVRLIELAPANSGTFAGSRWRGGVGACNGDSGSPLVVHSMLIGIVSFTADSGCTEGYPTAYARVSAFRTWINSNLEIDWSKITPIDVFMEPVPGAQPQVDTRVVGGTEAVRNSIPYQVALIIDGSGFCGGSLISRLWVLSAAHCTIRASVVQAILGAHNIRNTEATQVIATSRAITNHPSYISSTLANDISLIRLPSQVTLTSAIQIIGLAPASSGTFAGSTGLLSGWGRTSDASNAISATLQRVSLSIITNAVCQSTFGNLIIASTICTSGTGGRGACNGDSGGPIVVGSSQVGIVSFGSGRGCQAGLPTAYARGNKMCYTFGLSVYKSIYQYNWFCNGSKPEREVIRVRENRKIDWSKIKPIDVYVEPLPGVKTTPGSRVVGGSEAAPNSIPYQAALIIDGSGFCGGSLISVDWVLTAAHCTEGASYIEVILGAHNIRDNEPSQVTVTSRALTNHPNYNSVNLNNDIAVIRLPSSVRLTSAIQIVSLAPANSGTFAGSQARLSGWGRTSDSSNSISPTLQTINLNVITNTVCSLVFGSTILSSTICTSGSGGVGSCNGDSGGPLTVEDVQVGVVSLDRTLVVPLEHQVDLPESIDWSKVKPAHVFVEPLTIAHLPSGRVVGGSEAVPNSYPYQAAIITSSGSFCGASVISSEWGLTAAHCTITASFVQIILGAHHVQQVEPNQLVITSSNIINHEDYVSSTLTNDVALLRFPEPIMFNDYIRPVSLAPANSGSFAGSNAVLTGWGRVSDTINTISPTLQEVNLSVITNAVCSQSYSIIRDSTICTSGVGYVGSCNGDSGGPLVVNGVQVGVCSFGSLSGCQAAQPSGFARVDWSKIKPEYAFIEPINDITYPSARVIGGTEAVPNALPYQVAVFMDTGSFCGGSLISNQWVLSAAHCTIRQRTFYSSAWVQVVLGAHNIRNNEATQVTVVSSSIVNHPQYIAITLTNDISLIRLQSPVTFSNAIRAINLAPASSGTFAGSDAVLSGWGRTSEASNVISPTLQRVTLNVITNNVCANTYGTSVIRDSTICTSGVGIVGACQGDSGGPLVVNNVQVGVTSFVSARGCQSGLPSGFARVSSFRDWIAQTSGV</sequence>